<accession>A0A6A6YGK5</accession>
<proteinExistence type="predicted"/>
<feature type="region of interest" description="Disordered" evidence="1">
    <location>
        <begin position="225"/>
        <end position="258"/>
    </location>
</feature>
<name>A0A6A6YGK5_9PEZI</name>
<keyword evidence="3" id="KW-1185">Reference proteome</keyword>
<reference evidence="2 4" key="1">
    <citation type="journal article" date="2020" name="Stud. Mycol.">
        <title>101 Dothideomycetes genomes: a test case for predicting lifestyles and emergence of pathogens.</title>
        <authorList>
            <person name="Haridas S."/>
            <person name="Albert R."/>
            <person name="Binder M."/>
            <person name="Bloem J."/>
            <person name="Labutti K."/>
            <person name="Salamov A."/>
            <person name="Andreopoulos B."/>
            <person name="Baker S."/>
            <person name="Barry K."/>
            <person name="Bills G."/>
            <person name="Bluhm B."/>
            <person name="Cannon C."/>
            <person name="Castanera R."/>
            <person name="Culley D."/>
            <person name="Daum C."/>
            <person name="Ezra D."/>
            <person name="Gonzalez J."/>
            <person name="Henrissat B."/>
            <person name="Kuo A."/>
            <person name="Liang C."/>
            <person name="Lipzen A."/>
            <person name="Lutzoni F."/>
            <person name="Magnuson J."/>
            <person name="Mondo S."/>
            <person name="Nolan M."/>
            <person name="Ohm R."/>
            <person name="Pangilinan J."/>
            <person name="Park H.-J."/>
            <person name="Ramirez L."/>
            <person name="Alfaro M."/>
            <person name="Sun H."/>
            <person name="Tritt A."/>
            <person name="Yoshinaga Y."/>
            <person name="Zwiers L.-H."/>
            <person name="Turgeon B."/>
            <person name="Goodwin S."/>
            <person name="Spatafora J."/>
            <person name="Crous P."/>
            <person name="Grigoriev I."/>
        </authorList>
    </citation>
    <scope>NUCLEOTIDE SEQUENCE</scope>
    <source>
        <strain evidence="2 4">CBS 304.34</strain>
    </source>
</reference>
<sequence length="258" mass="27693">MCRNHRTTYACHHTADTITLCPAALAPLLTHCSRFPYTAPLPTRAELGTHDVILAGDTPIALCEDCRRDEECRVWAEVIGVNVDSCPDWLKALREEAAKQKGKEMEMGKGVETARKLNRGLTVLVDPAVETCFPPIAGANVFDCASDTVSGVANARVKTASATGVTVFNDHSTLTDQPVVNAEKTSDKGSSRSLNCAYTGGLGLTVNTVRQGALGGALKGLEKPAHQVKVSKVDKKPDKASKNAHKVVEKDRRTLSRM</sequence>
<evidence type="ECO:0000313" key="4">
    <source>
        <dbReference type="RefSeq" id="XP_033574693.1"/>
    </source>
</evidence>
<dbReference type="GeneID" id="54461264"/>
<evidence type="ECO:0000313" key="2">
    <source>
        <dbReference type="EMBL" id="KAF2807729.1"/>
    </source>
</evidence>
<dbReference type="EMBL" id="MU003704">
    <property type="protein sequence ID" value="KAF2807729.1"/>
    <property type="molecule type" value="Genomic_DNA"/>
</dbReference>
<evidence type="ECO:0000256" key="1">
    <source>
        <dbReference type="SAM" id="MobiDB-lite"/>
    </source>
</evidence>
<dbReference type="RefSeq" id="XP_033574693.1">
    <property type="nucleotide sequence ID" value="XM_033720371.1"/>
</dbReference>
<dbReference type="Proteomes" id="UP000504636">
    <property type="component" value="Unplaced"/>
</dbReference>
<dbReference type="AlphaFoldDB" id="A0A6A6YGK5"/>
<reference evidence="4" key="3">
    <citation type="submission" date="2025-04" db="UniProtKB">
        <authorList>
            <consortium name="RefSeq"/>
        </authorList>
    </citation>
    <scope>IDENTIFICATION</scope>
    <source>
        <strain evidence="4">CBS 304.34</strain>
    </source>
</reference>
<reference evidence="4" key="2">
    <citation type="submission" date="2020-04" db="EMBL/GenBank/DDBJ databases">
        <authorList>
            <consortium name="NCBI Genome Project"/>
        </authorList>
    </citation>
    <scope>NUCLEOTIDE SEQUENCE</scope>
    <source>
        <strain evidence="4">CBS 304.34</strain>
    </source>
</reference>
<protein>
    <submittedName>
        <fullName evidence="2 4">Uncharacterized protein</fullName>
    </submittedName>
</protein>
<gene>
    <name evidence="2 4" type="ORF">BDZ99DRAFT_464642</name>
</gene>
<evidence type="ECO:0000313" key="3">
    <source>
        <dbReference type="Proteomes" id="UP000504636"/>
    </source>
</evidence>
<organism evidence="2">
    <name type="scientific">Mytilinidion resinicola</name>
    <dbReference type="NCBI Taxonomy" id="574789"/>
    <lineage>
        <taxon>Eukaryota</taxon>
        <taxon>Fungi</taxon>
        <taxon>Dikarya</taxon>
        <taxon>Ascomycota</taxon>
        <taxon>Pezizomycotina</taxon>
        <taxon>Dothideomycetes</taxon>
        <taxon>Pleosporomycetidae</taxon>
        <taxon>Mytilinidiales</taxon>
        <taxon>Mytilinidiaceae</taxon>
        <taxon>Mytilinidion</taxon>
    </lineage>
</organism>